<feature type="domain" description="HTH araC/xylS-type" evidence="4">
    <location>
        <begin position="294"/>
        <end position="392"/>
    </location>
</feature>
<dbReference type="InterPro" id="IPR018060">
    <property type="entry name" value="HTH_AraC"/>
</dbReference>
<sequence>MTNNNIHSQLLNKVKKGTKLVGVSVGSGISAVNASKNNADLILFLSSGIFRNRGVSSLGAYLAASNSNDLNLSIFDRDIATKKIDTPIIFGLMATDPTINIENFISCLKDRGIFGINNYPTVGLIDGQFRNYLEEHNLGYDQEVRAIKIAKQKGMFTTAFVFNEIQIKQMLDAGADIICLHLGLSVGGDLGTKQIKSLQYTNHLIQQIFHSFNEDILQEKMIMLYGGPIKSQQDFQYLCDQNEFINGYIGGSLFERIPTEEGLKVAIDNFKYSSDEHMISFMNKKDKSPEEYINFVQAYIHQHYYEYISLNELADILYISRPYLSKLFKQVIGKSFKEYLVMYRLARAEYMLLNTNQSVKEIADSVGYNDYAHFSKLFKQKYGLSPTHYKTTN</sequence>
<dbReference type="SUPFAM" id="SSF51621">
    <property type="entry name" value="Phosphoenolpyruvate/pyruvate domain"/>
    <property type="match status" value="1"/>
</dbReference>
<comment type="caution">
    <text evidence="5">The sequence shown here is derived from an EMBL/GenBank/DDBJ whole genome shotgun (WGS) entry which is preliminary data.</text>
</comment>
<evidence type="ECO:0000313" key="5">
    <source>
        <dbReference type="EMBL" id="PTI50042.1"/>
    </source>
</evidence>
<dbReference type="RefSeq" id="WP_107532823.1">
    <property type="nucleotide sequence ID" value="NZ_PZEV01000040.1"/>
</dbReference>
<dbReference type="GO" id="GO:0003824">
    <property type="term" value="F:catalytic activity"/>
    <property type="evidence" value="ECO:0007669"/>
    <property type="project" value="InterPro"/>
</dbReference>
<dbReference type="Gene3D" id="1.10.10.60">
    <property type="entry name" value="Homeodomain-like"/>
    <property type="match status" value="2"/>
</dbReference>
<dbReference type="PROSITE" id="PS00041">
    <property type="entry name" value="HTH_ARAC_FAMILY_1"/>
    <property type="match status" value="1"/>
</dbReference>
<reference evidence="5 6" key="1">
    <citation type="journal article" date="2016" name="Front. Microbiol.">
        <title>Comprehensive Phylogenetic Analysis of Bovine Non-aureus Staphylococci Species Based on Whole-Genome Sequencing.</title>
        <authorList>
            <person name="Naushad S."/>
            <person name="Barkema H.W."/>
            <person name="Luby C."/>
            <person name="Condas L.A."/>
            <person name="Nobrega D.B."/>
            <person name="Carson D.A."/>
            <person name="De Buck J."/>
        </authorList>
    </citation>
    <scope>NUCLEOTIDE SEQUENCE [LARGE SCALE GENOMIC DNA]</scope>
    <source>
        <strain evidence="5 6">SNUC 2993</strain>
    </source>
</reference>
<dbReference type="SMART" id="SM00342">
    <property type="entry name" value="HTH_ARAC"/>
    <property type="match status" value="1"/>
</dbReference>
<dbReference type="InterPro" id="IPR018062">
    <property type="entry name" value="HTH_AraC-typ_CS"/>
</dbReference>
<dbReference type="InterPro" id="IPR009057">
    <property type="entry name" value="Homeodomain-like_sf"/>
</dbReference>
<evidence type="ECO:0000313" key="6">
    <source>
        <dbReference type="Proteomes" id="UP000240717"/>
    </source>
</evidence>
<dbReference type="GO" id="GO:0043565">
    <property type="term" value="F:sequence-specific DNA binding"/>
    <property type="evidence" value="ECO:0007669"/>
    <property type="project" value="InterPro"/>
</dbReference>
<dbReference type="GO" id="GO:0003700">
    <property type="term" value="F:DNA-binding transcription factor activity"/>
    <property type="evidence" value="ECO:0007669"/>
    <property type="project" value="InterPro"/>
</dbReference>
<dbReference type="AlphaFoldDB" id="A0A2T4PYE9"/>
<dbReference type="STRING" id="1194526.A284_00250"/>
<dbReference type="InterPro" id="IPR015813">
    <property type="entry name" value="Pyrv/PenolPyrv_kinase-like_dom"/>
</dbReference>
<dbReference type="EMBL" id="PZEV01000040">
    <property type="protein sequence ID" value="PTI50042.1"/>
    <property type="molecule type" value="Genomic_DNA"/>
</dbReference>
<dbReference type="PRINTS" id="PR00032">
    <property type="entry name" value="HTHARAC"/>
</dbReference>
<dbReference type="PANTHER" id="PTHR31862">
    <property type="entry name" value="UPF0261 DOMAIN PROTEIN (AFU_ORTHOLOGUE AFUA_1G10120)"/>
    <property type="match status" value="1"/>
</dbReference>
<dbReference type="InterPro" id="IPR009215">
    <property type="entry name" value="TIM-br_IGPS-like"/>
</dbReference>
<evidence type="ECO:0000256" key="3">
    <source>
        <dbReference type="ARBA" id="ARBA00023163"/>
    </source>
</evidence>
<name>A0A2T4PYE9_STAWA</name>
<dbReference type="PROSITE" id="PS01124">
    <property type="entry name" value="HTH_ARAC_FAMILY_2"/>
    <property type="match status" value="1"/>
</dbReference>
<dbReference type="Pfam" id="PF09370">
    <property type="entry name" value="PEP_hydrolase"/>
    <property type="match status" value="1"/>
</dbReference>
<evidence type="ECO:0000259" key="4">
    <source>
        <dbReference type="PROSITE" id="PS01124"/>
    </source>
</evidence>
<organism evidence="5 6">
    <name type="scientific">Staphylococcus warneri</name>
    <dbReference type="NCBI Taxonomy" id="1292"/>
    <lineage>
        <taxon>Bacteria</taxon>
        <taxon>Bacillati</taxon>
        <taxon>Bacillota</taxon>
        <taxon>Bacilli</taxon>
        <taxon>Bacillales</taxon>
        <taxon>Staphylococcaceae</taxon>
        <taxon>Staphylococcus</taxon>
    </lineage>
</organism>
<accession>A0A2T4PYE9</accession>
<evidence type="ECO:0000256" key="2">
    <source>
        <dbReference type="ARBA" id="ARBA00023125"/>
    </source>
</evidence>
<dbReference type="Pfam" id="PF12833">
    <property type="entry name" value="HTH_18"/>
    <property type="match status" value="1"/>
</dbReference>
<gene>
    <name evidence="5" type="ORF">BU085_10330</name>
</gene>
<evidence type="ECO:0000256" key="1">
    <source>
        <dbReference type="ARBA" id="ARBA00023015"/>
    </source>
</evidence>
<keyword evidence="2" id="KW-0238">DNA-binding</keyword>
<keyword evidence="1" id="KW-0805">Transcription regulation</keyword>
<dbReference type="InterPro" id="IPR020449">
    <property type="entry name" value="Tscrpt_reg_AraC-type_HTH"/>
</dbReference>
<dbReference type="PANTHER" id="PTHR31862:SF1">
    <property type="entry name" value="UPF0261 DOMAIN PROTEIN (AFU_ORTHOLOGUE AFUA_1G10120)"/>
    <property type="match status" value="1"/>
</dbReference>
<dbReference type="Gene3D" id="3.20.20.70">
    <property type="entry name" value="Aldolase class I"/>
    <property type="match status" value="1"/>
</dbReference>
<dbReference type="Proteomes" id="UP000240717">
    <property type="component" value="Unassembled WGS sequence"/>
</dbReference>
<keyword evidence="3" id="KW-0804">Transcription</keyword>
<dbReference type="SUPFAM" id="SSF46689">
    <property type="entry name" value="Homeodomain-like"/>
    <property type="match status" value="2"/>
</dbReference>
<protein>
    <submittedName>
        <fullName evidence="5">AraC family transcriptional regulator</fullName>
    </submittedName>
</protein>
<dbReference type="InterPro" id="IPR013785">
    <property type="entry name" value="Aldolase_TIM"/>
</dbReference>
<dbReference type="InterPro" id="IPR051353">
    <property type="entry name" value="Tobamovirus_resist_UPF0261"/>
</dbReference>
<proteinExistence type="predicted"/>